<proteinExistence type="predicted"/>
<name>A0A0C9TNM4_PAXIN</name>
<dbReference type="AlphaFoldDB" id="A0A0C9TNM4"/>
<reference evidence="1 2" key="1">
    <citation type="submission" date="2014-06" db="EMBL/GenBank/DDBJ databases">
        <authorList>
            <consortium name="DOE Joint Genome Institute"/>
            <person name="Kuo A."/>
            <person name="Kohler A."/>
            <person name="Nagy L.G."/>
            <person name="Floudas D."/>
            <person name="Copeland A."/>
            <person name="Barry K.W."/>
            <person name="Cichocki N."/>
            <person name="Veneault-Fourrey C."/>
            <person name="LaButti K."/>
            <person name="Lindquist E.A."/>
            <person name="Lipzen A."/>
            <person name="Lundell T."/>
            <person name="Morin E."/>
            <person name="Murat C."/>
            <person name="Sun H."/>
            <person name="Tunlid A."/>
            <person name="Henrissat B."/>
            <person name="Grigoriev I.V."/>
            <person name="Hibbett D.S."/>
            <person name="Martin F."/>
            <person name="Nordberg H.P."/>
            <person name="Cantor M.N."/>
            <person name="Hua S.X."/>
        </authorList>
    </citation>
    <scope>NUCLEOTIDE SEQUENCE [LARGE SCALE GENOMIC DNA]</scope>
    <source>
        <strain evidence="1 2">ATCC 200175</strain>
    </source>
</reference>
<evidence type="ECO:0000313" key="2">
    <source>
        <dbReference type="Proteomes" id="UP000053647"/>
    </source>
</evidence>
<organism evidence="1 2">
    <name type="scientific">Paxillus involutus ATCC 200175</name>
    <dbReference type="NCBI Taxonomy" id="664439"/>
    <lineage>
        <taxon>Eukaryota</taxon>
        <taxon>Fungi</taxon>
        <taxon>Dikarya</taxon>
        <taxon>Basidiomycota</taxon>
        <taxon>Agaricomycotina</taxon>
        <taxon>Agaricomycetes</taxon>
        <taxon>Agaricomycetidae</taxon>
        <taxon>Boletales</taxon>
        <taxon>Paxilineae</taxon>
        <taxon>Paxillaceae</taxon>
        <taxon>Paxillus</taxon>
    </lineage>
</organism>
<feature type="non-terminal residue" evidence="1">
    <location>
        <position position="1"/>
    </location>
</feature>
<dbReference type="InterPro" id="IPR041078">
    <property type="entry name" value="Plavaka"/>
</dbReference>
<protein>
    <submittedName>
        <fullName evidence="1">Unplaced genomic scaffold PAXINscaffold_226, whole genome shotgun sequence</fullName>
    </submittedName>
</protein>
<dbReference type="OrthoDB" id="3232986at2759"/>
<dbReference type="EMBL" id="KN819548">
    <property type="protein sequence ID" value="KIJ08836.1"/>
    <property type="molecule type" value="Genomic_DNA"/>
</dbReference>
<feature type="non-terminal residue" evidence="1">
    <location>
        <position position="470"/>
    </location>
</feature>
<reference evidence="2" key="2">
    <citation type="submission" date="2015-01" db="EMBL/GenBank/DDBJ databases">
        <title>Evolutionary Origins and Diversification of the Mycorrhizal Mutualists.</title>
        <authorList>
            <consortium name="DOE Joint Genome Institute"/>
            <consortium name="Mycorrhizal Genomics Consortium"/>
            <person name="Kohler A."/>
            <person name="Kuo A."/>
            <person name="Nagy L.G."/>
            <person name="Floudas D."/>
            <person name="Copeland A."/>
            <person name="Barry K.W."/>
            <person name="Cichocki N."/>
            <person name="Veneault-Fourrey C."/>
            <person name="LaButti K."/>
            <person name="Lindquist E.A."/>
            <person name="Lipzen A."/>
            <person name="Lundell T."/>
            <person name="Morin E."/>
            <person name="Murat C."/>
            <person name="Riley R."/>
            <person name="Ohm R."/>
            <person name="Sun H."/>
            <person name="Tunlid A."/>
            <person name="Henrissat B."/>
            <person name="Grigoriev I.V."/>
            <person name="Hibbett D.S."/>
            <person name="Martin F."/>
        </authorList>
    </citation>
    <scope>NUCLEOTIDE SEQUENCE [LARGE SCALE GENOMIC DNA]</scope>
    <source>
        <strain evidence="2">ATCC 200175</strain>
    </source>
</reference>
<keyword evidence="2" id="KW-1185">Reference proteome</keyword>
<sequence>SHPTKSPVHLHFQDTLDCIESLFNHPYFIDKLDLTPQQIFETAERSQLPLGATLFGVVLSSDKTNITAMTGGRIAHPLLISLANIKMDIQNKASNSAFLLAALLPIPEFIHPVSCICSVLSDQLIHRCLDIVLEPLKQAAQLGWMMSDPAGDLCLCYTPLAAYIVDTPEATMLACIQGLTSPITMAMYKNFRDPFWHPPRLRSVTLAQLATIKVDISDMDAYFAQCKEYCLSGVALPFWCDWVLSDPSRFLTPEALHHWFCMFFDHNLKWCLRIVGHEELDFYLAILQPVVGHHHFGTGVLKLKQVTGRAQCDMQQYIVALISGASGTSPAFVRAVRALMDFRYLSQVPVLTNTVCQKISAALKDFHDNKHVIISLGSRHGKKNVVLDNWYIPKLELMQSVMPSISNVGSLLQWPTDMTKHAHIMLIKDPGDATNHNNYDPQICCFLDRVEKCRLFDVGIHLSLAEASCI</sequence>
<gene>
    <name evidence="1" type="ORF">PAXINDRAFT_36830</name>
</gene>
<evidence type="ECO:0000313" key="1">
    <source>
        <dbReference type="EMBL" id="KIJ08836.1"/>
    </source>
</evidence>
<dbReference type="HOGENOM" id="CLU_006344_12_0_1"/>
<dbReference type="Pfam" id="PF18759">
    <property type="entry name" value="Plavaka"/>
    <property type="match status" value="1"/>
</dbReference>
<accession>A0A0C9TNM4</accession>
<dbReference type="Proteomes" id="UP000053647">
    <property type="component" value="Unassembled WGS sequence"/>
</dbReference>